<dbReference type="SUPFAM" id="SSF117457">
    <property type="entry name" value="FumA C-terminal domain-like"/>
    <property type="match status" value="1"/>
</dbReference>
<dbReference type="Gene3D" id="3.20.130.10">
    <property type="entry name" value="Fe-S hydro-lyase, tartrate dehydratase beta-type, catalytic domain"/>
    <property type="match status" value="1"/>
</dbReference>
<organism evidence="5">
    <name type="scientific">Caldiarchaeum subterraneum</name>
    <dbReference type="NCBI Taxonomy" id="311458"/>
    <lineage>
        <taxon>Archaea</taxon>
        <taxon>Nitrososphaerota</taxon>
        <taxon>Candidatus Caldarchaeales</taxon>
        <taxon>Candidatus Caldarchaeaceae</taxon>
        <taxon>Candidatus Caldarchaeum</taxon>
    </lineage>
</organism>
<comment type="similarity">
    <text evidence="1">Belongs to the class-I fumarase family.</text>
</comment>
<dbReference type="NCBIfam" id="TIGR00723">
    <property type="entry name" value="ttdB_fumA_fumB"/>
    <property type="match status" value="1"/>
</dbReference>
<dbReference type="InterPro" id="IPR036660">
    <property type="entry name" value="Fe-S_hydroAse_TtdB_cat_sf"/>
</dbReference>
<reference evidence="5" key="1">
    <citation type="journal article" date="2020" name="mSystems">
        <title>Genome- and Community-Level Interaction Insights into Carbon Utilization and Element Cycling Functions of Hydrothermarchaeota in Hydrothermal Sediment.</title>
        <authorList>
            <person name="Zhou Z."/>
            <person name="Liu Y."/>
            <person name="Xu W."/>
            <person name="Pan J."/>
            <person name="Luo Z.H."/>
            <person name="Li M."/>
        </authorList>
    </citation>
    <scope>NUCLEOTIDE SEQUENCE [LARGE SCALE GENOMIC DNA]</scope>
    <source>
        <strain evidence="5">SpSt-613</strain>
        <strain evidence="4">SpSt-669</strain>
    </source>
</reference>
<name>A0A7C4DZD1_CALS0</name>
<dbReference type="AlphaFoldDB" id="A0A7C4DZD1"/>
<feature type="domain" description="Fe-S hydro-lyase tartrate dehydratase beta-type catalytic" evidence="3">
    <location>
        <begin position="10"/>
        <end position="177"/>
    </location>
</feature>
<evidence type="ECO:0000313" key="4">
    <source>
        <dbReference type="EMBL" id="HGL41617.1"/>
    </source>
</evidence>
<dbReference type="Pfam" id="PF05683">
    <property type="entry name" value="Fumerase_C"/>
    <property type="match status" value="1"/>
</dbReference>
<dbReference type="PANTHER" id="PTHR43351">
    <property type="entry name" value="L(+)-TARTRATE DEHYDRATASE SUBUNIT BETA"/>
    <property type="match status" value="1"/>
</dbReference>
<dbReference type="PANTHER" id="PTHR43351:SF2">
    <property type="entry name" value="L(+)-TARTRATE DEHYDRATASE SUBUNIT BETA-RELATED"/>
    <property type="match status" value="1"/>
</dbReference>
<protein>
    <submittedName>
        <fullName evidence="5">Fe-S-containing hydro-lyase</fullName>
    </submittedName>
</protein>
<dbReference type="NCBIfam" id="NF005310">
    <property type="entry name" value="PRK06842.1"/>
    <property type="match status" value="1"/>
</dbReference>
<proteinExistence type="inferred from homology"/>
<comment type="caution">
    <text evidence="5">The sequence shown here is derived from an EMBL/GenBank/DDBJ whole genome shotgun (WGS) entry which is preliminary data.</text>
</comment>
<accession>A0A7C4DZD1</accession>
<dbReference type="GO" id="GO:0016836">
    <property type="term" value="F:hydro-lyase activity"/>
    <property type="evidence" value="ECO:0007669"/>
    <property type="project" value="InterPro"/>
</dbReference>
<keyword evidence="2 5" id="KW-0456">Lyase</keyword>
<gene>
    <name evidence="5" type="ORF">ENT82_01040</name>
    <name evidence="4" type="ORF">ENU43_08155</name>
</gene>
<dbReference type="EMBL" id="DTCM01000099">
    <property type="protein sequence ID" value="HGL41617.1"/>
    <property type="molecule type" value="Genomic_DNA"/>
</dbReference>
<evidence type="ECO:0000259" key="3">
    <source>
        <dbReference type="Pfam" id="PF05683"/>
    </source>
</evidence>
<dbReference type="EMBL" id="DTAD01000013">
    <property type="protein sequence ID" value="HGN89705.1"/>
    <property type="molecule type" value="Genomic_DNA"/>
</dbReference>
<sequence length="197" mass="21454">MGGVRKLTPPLTDEALESLRVGEKVLITGRIYTARDAAHKRFVDAINQGQPLPVDLCGQIIYYVGPTPAKPGHVIGSAGPTTSIRMDAYMEPLLKAGLKATIGKGYRSWGVVEMLKKYKAVYFMATGGAGALLSKKIKKAEVVAYEDLGPEAVYELTVEDFPVIVANDVYGGDIFEEGVKKHREITLPFKVERLSEV</sequence>
<evidence type="ECO:0000313" key="5">
    <source>
        <dbReference type="EMBL" id="HGN89705.1"/>
    </source>
</evidence>
<dbReference type="InterPro" id="IPR004647">
    <property type="entry name" value="Fe-S_hydro-lyase_TtdB-typ_cat"/>
</dbReference>
<evidence type="ECO:0000256" key="1">
    <source>
        <dbReference type="ARBA" id="ARBA00008876"/>
    </source>
</evidence>
<evidence type="ECO:0000256" key="2">
    <source>
        <dbReference type="ARBA" id="ARBA00023239"/>
    </source>
</evidence>